<evidence type="ECO:0000256" key="4">
    <source>
        <dbReference type="ARBA" id="ARBA00022692"/>
    </source>
</evidence>
<feature type="transmembrane region" description="Helical" evidence="7">
    <location>
        <begin position="175"/>
        <end position="194"/>
    </location>
</feature>
<keyword evidence="3" id="KW-1003">Cell membrane</keyword>
<dbReference type="PANTHER" id="PTHR30250">
    <property type="entry name" value="PST FAMILY PREDICTED COLANIC ACID TRANSPORTER"/>
    <property type="match status" value="1"/>
</dbReference>
<dbReference type="GO" id="GO:0005886">
    <property type="term" value="C:plasma membrane"/>
    <property type="evidence" value="ECO:0007669"/>
    <property type="project" value="UniProtKB-SubCell"/>
</dbReference>
<evidence type="ECO:0000313" key="9">
    <source>
        <dbReference type="Proteomes" id="UP000613011"/>
    </source>
</evidence>
<feature type="transmembrane region" description="Helical" evidence="7">
    <location>
        <begin position="382"/>
        <end position="401"/>
    </location>
</feature>
<organism evidence="8 9">
    <name type="scientific">Ramlibacter aurantiacus</name>
    <dbReference type="NCBI Taxonomy" id="2801330"/>
    <lineage>
        <taxon>Bacteria</taxon>
        <taxon>Pseudomonadati</taxon>
        <taxon>Pseudomonadota</taxon>
        <taxon>Betaproteobacteria</taxon>
        <taxon>Burkholderiales</taxon>
        <taxon>Comamonadaceae</taxon>
        <taxon>Ramlibacter</taxon>
    </lineage>
</organism>
<feature type="transmembrane region" description="Helical" evidence="7">
    <location>
        <begin position="146"/>
        <end position="169"/>
    </location>
</feature>
<dbReference type="EMBL" id="JAEQNA010000003">
    <property type="protein sequence ID" value="MBL0421014.1"/>
    <property type="molecule type" value="Genomic_DNA"/>
</dbReference>
<evidence type="ECO:0000256" key="7">
    <source>
        <dbReference type="SAM" id="Phobius"/>
    </source>
</evidence>
<evidence type="ECO:0000313" key="8">
    <source>
        <dbReference type="EMBL" id="MBL0421014.1"/>
    </source>
</evidence>
<keyword evidence="6 7" id="KW-0472">Membrane</keyword>
<feature type="transmembrane region" description="Helical" evidence="7">
    <location>
        <begin position="327"/>
        <end position="350"/>
    </location>
</feature>
<evidence type="ECO:0000256" key="1">
    <source>
        <dbReference type="ARBA" id="ARBA00004651"/>
    </source>
</evidence>
<dbReference type="PANTHER" id="PTHR30250:SF10">
    <property type="entry name" value="LIPOPOLYSACCHARIDE BIOSYNTHESIS PROTEIN WZXC"/>
    <property type="match status" value="1"/>
</dbReference>
<proteinExistence type="inferred from homology"/>
<sequence length="503" mass="52865">MSASTLASLAEKAVKWSAMTTVARFVLQLGAQVALARLLGPGNYGIYGIGIAVLTFAGFLAGAGFSWNLMLAPHVDDDDVRFAFTWQTLAGTAMAAAMYFGAPLLADFFGDARVQPMVRWLALACVLTALSAPSICLLQRDLNFRVLGLVQLVSYAMGYLAVGLPLALAGWGAQSLAMAAVVQAAVLLVGTYGARRHPVRPLWRHATGGQALDTGRTVFYTNVVNWVLGNLDRIIIGRLLNAHAAGLFTLAYNFAQIPHSLLVNAVQPTFLASGAKLSAEPQRLAQAWMLVLGCVLVLVLPAAVSMSLVAPDLVDLLYGSAWNEAGWVLAVMFLCLPAWTGWGLSTPVLWNTGRKHQEALLQLPLLALALPAWWWITPHGLRGAVLVSAVVIYLRAGLIVAAGLRALGMSGSVLLPLLLRGGLLALWCGVATRAAQALVEPLGLPAVSLAAGTLAALAAMAIVVWGLPHLLGEQARLALSRLLPFVRAAAPAGVPPVAKGSEA</sequence>
<keyword evidence="5 7" id="KW-1133">Transmembrane helix</keyword>
<gene>
    <name evidence="8" type="ORF">JI739_11710</name>
</gene>
<feature type="transmembrane region" description="Helical" evidence="7">
    <location>
        <begin position="120"/>
        <end position="139"/>
    </location>
</feature>
<feature type="transmembrane region" description="Helical" evidence="7">
    <location>
        <begin position="359"/>
        <end position="376"/>
    </location>
</feature>
<comment type="caution">
    <text evidence="8">The sequence shown here is derived from an EMBL/GenBank/DDBJ whole genome shotgun (WGS) entry which is preliminary data.</text>
</comment>
<protein>
    <submittedName>
        <fullName evidence="8">Oligosaccharide flippase family protein</fullName>
    </submittedName>
</protein>
<evidence type="ECO:0000256" key="3">
    <source>
        <dbReference type="ARBA" id="ARBA00022475"/>
    </source>
</evidence>
<comment type="subcellular location">
    <subcellularLocation>
        <location evidence="1">Cell membrane</location>
        <topology evidence="1">Multi-pass membrane protein</topology>
    </subcellularLocation>
</comment>
<dbReference type="RefSeq" id="WP_201684074.1">
    <property type="nucleotide sequence ID" value="NZ_JAEQNA010000003.1"/>
</dbReference>
<name>A0A936ZGG9_9BURK</name>
<keyword evidence="9" id="KW-1185">Reference proteome</keyword>
<evidence type="ECO:0000256" key="6">
    <source>
        <dbReference type="ARBA" id="ARBA00023136"/>
    </source>
</evidence>
<keyword evidence="4 7" id="KW-0812">Transmembrane</keyword>
<dbReference type="InterPro" id="IPR050833">
    <property type="entry name" value="Poly_Biosynth_Transport"/>
</dbReference>
<feature type="transmembrane region" description="Helical" evidence="7">
    <location>
        <begin position="413"/>
        <end position="434"/>
    </location>
</feature>
<feature type="transmembrane region" description="Helical" evidence="7">
    <location>
        <begin position="446"/>
        <end position="467"/>
    </location>
</feature>
<evidence type="ECO:0000256" key="5">
    <source>
        <dbReference type="ARBA" id="ARBA00022989"/>
    </source>
</evidence>
<feature type="transmembrane region" description="Helical" evidence="7">
    <location>
        <begin position="21"/>
        <end position="40"/>
    </location>
</feature>
<comment type="similarity">
    <text evidence="2">Belongs to the polysaccharide synthase family.</text>
</comment>
<dbReference type="Pfam" id="PF13440">
    <property type="entry name" value="Polysacc_synt_3"/>
    <property type="match status" value="1"/>
</dbReference>
<dbReference type="AlphaFoldDB" id="A0A936ZGG9"/>
<feature type="transmembrane region" description="Helical" evidence="7">
    <location>
        <begin position="287"/>
        <end position="307"/>
    </location>
</feature>
<dbReference type="Proteomes" id="UP000613011">
    <property type="component" value="Unassembled WGS sequence"/>
</dbReference>
<reference evidence="8" key="1">
    <citation type="submission" date="2021-01" db="EMBL/GenBank/DDBJ databases">
        <title>Ramlibacter sp. strain AW1 16S ribosomal RNA gene Genome sequencing and assembly.</title>
        <authorList>
            <person name="Kang M."/>
        </authorList>
    </citation>
    <scope>NUCLEOTIDE SEQUENCE</scope>
    <source>
        <strain evidence="8">AW1</strain>
    </source>
</reference>
<accession>A0A936ZGG9</accession>
<feature type="transmembrane region" description="Helical" evidence="7">
    <location>
        <begin position="46"/>
        <end position="70"/>
    </location>
</feature>
<evidence type="ECO:0000256" key="2">
    <source>
        <dbReference type="ARBA" id="ARBA00007430"/>
    </source>
</evidence>
<feature type="transmembrane region" description="Helical" evidence="7">
    <location>
        <begin position="82"/>
        <end position="100"/>
    </location>
</feature>